<keyword evidence="4" id="KW-0997">Cell inner membrane</keyword>
<dbReference type="InterPro" id="IPR010279">
    <property type="entry name" value="YqjD/ElaB"/>
</dbReference>
<dbReference type="RefSeq" id="WP_048912756.1">
    <property type="nucleotide sequence ID" value="NZ_FOGC01000001.1"/>
</dbReference>
<gene>
    <name evidence="12" type="ORF">SAMN05216522_101368</name>
</gene>
<evidence type="ECO:0000256" key="2">
    <source>
        <dbReference type="ARBA" id="ARBA00010423"/>
    </source>
</evidence>
<sequence length="101" mass="10923">MSKNNASNDLRAELASLADTLEEVLNQGSSKSRTELSRLHQKAQDALQNSRDRLGDSGERIAQSTRDAAQKADSYVHDKPWHGVGLGAAIGLVVGILISRR</sequence>
<dbReference type="OrthoDB" id="6415127at2"/>
<accession>A0A1H9DS91</accession>
<dbReference type="Pfam" id="PF05957">
    <property type="entry name" value="DUF883"/>
    <property type="match status" value="1"/>
</dbReference>
<feature type="transmembrane region" description="Helical" evidence="9">
    <location>
        <begin position="81"/>
        <end position="99"/>
    </location>
</feature>
<keyword evidence="6 9" id="KW-1133">Transmembrane helix</keyword>
<evidence type="ECO:0000256" key="6">
    <source>
        <dbReference type="ARBA" id="ARBA00022989"/>
    </source>
</evidence>
<feature type="domain" description="DUF883" evidence="10">
    <location>
        <begin position="9"/>
        <end position="57"/>
    </location>
</feature>
<dbReference type="PANTHER" id="PTHR35893">
    <property type="entry name" value="INNER MEMBRANE PROTEIN-RELATED"/>
    <property type="match status" value="1"/>
</dbReference>
<feature type="compositionally biased region" description="Basic and acidic residues" evidence="8">
    <location>
        <begin position="50"/>
        <end position="59"/>
    </location>
</feature>
<keyword evidence="7 9" id="KW-0472">Membrane</keyword>
<evidence type="ECO:0000256" key="7">
    <source>
        <dbReference type="ARBA" id="ARBA00023136"/>
    </source>
</evidence>
<protein>
    <submittedName>
        <fullName evidence="12">Membrane-anchored ribosome-binding protein, inhibits growth in stationary phase, ElaB/YqjD/DUF883 family</fullName>
    </submittedName>
</protein>
<dbReference type="EMBL" id="FOGC01000001">
    <property type="protein sequence ID" value="SEQ15578.1"/>
    <property type="molecule type" value="Genomic_DNA"/>
</dbReference>
<evidence type="ECO:0000256" key="1">
    <source>
        <dbReference type="ARBA" id="ARBA00004377"/>
    </source>
</evidence>
<comment type="similarity">
    <text evidence="2">Belongs to the ElaB/YgaM/YqjD family.</text>
</comment>
<dbReference type="InterPro" id="IPR043604">
    <property type="entry name" value="DUF883_N"/>
</dbReference>
<keyword evidence="13" id="KW-1185">Reference proteome</keyword>
<keyword evidence="3" id="KW-1003">Cell membrane</keyword>
<dbReference type="Pfam" id="PF19029">
    <property type="entry name" value="DUF883_C"/>
    <property type="match status" value="1"/>
</dbReference>
<feature type="domain" description="DUF883" evidence="11">
    <location>
        <begin position="72"/>
        <end position="101"/>
    </location>
</feature>
<dbReference type="InterPro" id="IPR043605">
    <property type="entry name" value="DUF883_C"/>
</dbReference>
<evidence type="ECO:0000313" key="12">
    <source>
        <dbReference type="EMBL" id="SEQ15578.1"/>
    </source>
</evidence>
<keyword evidence="5 9" id="KW-0812">Transmembrane</keyword>
<evidence type="ECO:0000313" key="13">
    <source>
        <dbReference type="Proteomes" id="UP000242515"/>
    </source>
</evidence>
<dbReference type="GO" id="GO:0043022">
    <property type="term" value="F:ribosome binding"/>
    <property type="evidence" value="ECO:0007669"/>
    <property type="project" value="InterPro"/>
</dbReference>
<evidence type="ECO:0000256" key="8">
    <source>
        <dbReference type="SAM" id="MobiDB-lite"/>
    </source>
</evidence>
<dbReference type="STRING" id="988801.SAMN05216522_101368"/>
<evidence type="ECO:0000256" key="3">
    <source>
        <dbReference type="ARBA" id="ARBA00022475"/>
    </source>
</evidence>
<dbReference type="PANTHER" id="PTHR35893:SF3">
    <property type="entry name" value="INNER MEMBRANE PROTEIN"/>
    <property type="match status" value="1"/>
</dbReference>
<dbReference type="Proteomes" id="UP000242515">
    <property type="component" value="Unassembled WGS sequence"/>
</dbReference>
<feature type="region of interest" description="Disordered" evidence="8">
    <location>
        <begin position="25"/>
        <end position="74"/>
    </location>
</feature>
<dbReference type="GeneID" id="71073399"/>
<dbReference type="GO" id="GO:0005886">
    <property type="term" value="C:plasma membrane"/>
    <property type="evidence" value="ECO:0007669"/>
    <property type="project" value="UniProtKB-SubCell"/>
</dbReference>
<organism evidence="12 13">
    <name type="scientific">Rosenbergiella nectarea</name>
    <dbReference type="NCBI Taxonomy" id="988801"/>
    <lineage>
        <taxon>Bacteria</taxon>
        <taxon>Pseudomonadati</taxon>
        <taxon>Pseudomonadota</taxon>
        <taxon>Gammaproteobacteria</taxon>
        <taxon>Enterobacterales</taxon>
        <taxon>Erwiniaceae</taxon>
        <taxon>Rosenbergiella</taxon>
    </lineage>
</organism>
<dbReference type="AlphaFoldDB" id="A0A1H9DS91"/>
<evidence type="ECO:0000259" key="10">
    <source>
        <dbReference type="Pfam" id="PF05957"/>
    </source>
</evidence>
<evidence type="ECO:0000256" key="5">
    <source>
        <dbReference type="ARBA" id="ARBA00022692"/>
    </source>
</evidence>
<evidence type="ECO:0000256" key="9">
    <source>
        <dbReference type="SAM" id="Phobius"/>
    </source>
</evidence>
<evidence type="ECO:0000259" key="11">
    <source>
        <dbReference type="Pfam" id="PF19029"/>
    </source>
</evidence>
<reference evidence="13" key="1">
    <citation type="submission" date="2016-10" db="EMBL/GenBank/DDBJ databases">
        <authorList>
            <person name="Varghese N."/>
            <person name="Submissions S."/>
        </authorList>
    </citation>
    <scope>NUCLEOTIDE SEQUENCE [LARGE SCALE GENOMIC DNA]</scope>
    <source>
        <strain evidence="13">8N4</strain>
    </source>
</reference>
<evidence type="ECO:0000256" key="4">
    <source>
        <dbReference type="ARBA" id="ARBA00022519"/>
    </source>
</evidence>
<name>A0A1H9DS91_9GAMM</name>
<proteinExistence type="inferred from homology"/>
<comment type="subcellular location">
    <subcellularLocation>
        <location evidence="1">Cell inner membrane</location>
        <topology evidence="1">Single-pass membrane protein</topology>
    </subcellularLocation>
</comment>